<organism evidence="3 4">
    <name type="scientific">Aquipluma nitroreducens</name>
    <dbReference type="NCBI Taxonomy" id="2010828"/>
    <lineage>
        <taxon>Bacteria</taxon>
        <taxon>Pseudomonadati</taxon>
        <taxon>Bacteroidota</taxon>
        <taxon>Bacteroidia</taxon>
        <taxon>Marinilabiliales</taxon>
        <taxon>Prolixibacteraceae</taxon>
        <taxon>Aquipluma</taxon>
    </lineage>
</organism>
<feature type="domain" description="DUF5723" evidence="2">
    <location>
        <begin position="46"/>
        <end position="430"/>
    </location>
</feature>
<reference evidence="3" key="1">
    <citation type="journal article" date="2020" name="Int. J. Syst. Evol. Microbiol.">
        <title>Aquipluma nitroreducens gen. nov. sp. nov., a novel facultatively anaerobic bacterium isolated from a freshwater lake.</title>
        <authorList>
            <person name="Watanabe M."/>
            <person name="Kojima H."/>
            <person name="Fukui M."/>
        </authorList>
    </citation>
    <scope>NUCLEOTIDE SEQUENCE</scope>
    <source>
        <strain evidence="3">MeG22</strain>
    </source>
</reference>
<dbReference type="InterPro" id="IPR043781">
    <property type="entry name" value="DUF5723"/>
</dbReference>
<dbReference type="AlphaFoldDB" id="A0A5K7S9F3"/>
<dbReference type="RefSeq" id="WP_318350897.1">
    <property type="nucleotide sequence ID" value="NZ_AP018694.1"/>
</dbReference>
<feature type="signal peptide" evidence="1">
    <location>
        <begin position="1"/>
        <end position="26"/>
    </location>
</feature>
<dbReference type="Pfam" id="PF18990">
    <property type="entry name" value="DUF5723"/>
    <property type="match status" value="1"/>
</dbReference>
<keyword evidence="4" id="KW-1185">Reference proteome</keyword>
<evidence type="ECO:0000313" key="4">
    <source>
        <dbReference type="Proteomes" id="UP001193389"/>
    </source>
</evidence>
<dbReference type="Proteomes" id="UP001193389">
    <property type="component" value="Chromosome"/>
</dbReference>
<dbReference type="Gene3D" id="2.40.160.60">
    <property type="entry name" value="Outer membrane protein transport protein (OMPP1/FadL/TodX)"/>
    <property type="match status" value="1"/>
</dbReference>
<sequence length="491" mass="56088">MKYQRKGKPVFLFLTYLLILTLHGNAQTNMVFYNTPDQYNTSNFNPAFLTSQKNFTFSILPLAGMSVGYNNQSVIKDMVLNVIKGSQTTEDLKAVFNSMLDLGLFYQRMEVPLLNIGYHSHLGTFNFSIKENMQMMTNLKGQFSQFLTNPDFSTVTLNKPQLFPAAAMHYREYSLGYANEIIKNKLSVGIRAKVYYGKFSMNSNIQGEIIERNSEYFMTTRNRVQMSFPVTIIKNDQEQLTAVNQTNDFTIGKYIMNSGNFGTGFDIGFTYKITPDLVVSSSVLDVGKIKWKKNLNTMIYKGEYQFPQAFIISGDQTTLTKSENFSTDYESIPDLYKIDIDSTSYSTTMPLTLFAGLQYQVNPKLNIGIVDRFIQKKDLNYNSITLTGVFDVKKNLKITTGYAILGNSYTNIPLALTYQWNGGQYFVGTDSFLSFLLPSSADFSGITFGMCFFLFRNKMNYEENEYLPFYKRRKNISVNRTGLIKKDNAEK</sequence>
<gene>
    <name evidence="3" type="ORF">AQPE_2103</name>
</gene>
<accession>A0A5K7S9F3</accession>
<dbReference type="KEGG" id="anf:AQPE_2103"/>
<dbReference type="EMBL" id="AP018694">
    <property type="protein sequence ID" value="BBE17944.1"/>
    <property type="molecule type" value="Genomic_DNA"/>
</dbReference>
<feature type="chain" id="PRO_5024411521" description="DUF5723 domain-containing protein" evidence="1">
    <location>
        <begin position="27"/>
        <end position="491"/>
    </location>
</feature>
<evidence type="ECO:0000313" key="3">
    <source>
        <dbReference type="EMBL" id="BBE17944.1"/>
    </source>
</evidence>
<keyword evidence="1" id="KW-0732">Signal</keyword>
<protein>
    <recommendedName>
        <fullName evidence="2">DUF5723 domain-containing protein</fullName>
    </recommendedName>
</protein>
<evidence type="ECO:0000259" key="2">
    <source>
        <dbReference type="Pfam" id="PF18990"/>
    </source>
</evidence>
<proteinExistence type="predicted"/>
<name>A0A5K7S9F3_9BACT</name>
<evidence type="ECO:0000256" key="1">
    <source>
        <dbReference type="SAM" id="SignalP"/>
    </source>
</evidence>